<evidence type="ECO:0000313" key="1">
    <source>
        <dbReference type="EMBL" id="AFZ16401.1"/>
    </source>
</evidence>
<proteinExistence type="predicted"/>
<protein>
    <submittedName>
        <fullName evidence="1">Uncharacterized protein</fullName>
    </submittedName>
</protein>
<name>K9W9A8_9CYAN</name>
<dbReference type="AlphaFoldDB" id="K9W9A8"/>
<dbReference type="EMBL" id="CP003630">
    <property type="protein sequence ID" value="AFZ16401.1"/>
    <property type="molecule type" value="Genomic_DNA"/>
</dbReference>
<gene>
    <name evidence="1" type="ORF">Mic7113_0483</name>
</gene>
<sequence length="33" mass="4067">MCKLPLRLEVWGYTNEVRQRGLIFSLRRQAWFV</sequence>
<accession>K9W9A8</accession>
<reference evidence="1 2" key="1">
    <citation type="submission" date="2012-06" db="EMBL/GenBank/DDBJ databases">
        <title>Finished chromosome of genome of Microcoleus sp. PCC 7113.</title>
        <authorList>
            <consortium name="US DOE Joint Genome Institute"/>
            <person name="Gugger M."/>
            <person name="Coursin T."/>
            <person name="Rippka R."/>
            <person name="Tandeau De Marsac N."/>
            <person name="Huntemann M."/>
            <person name="Wei C.-L."/>
            <person name="Han J."/>
            <person name="Detter J.C."/>
            <person name="Han C."/>
            <person name="Tapia R."/>
            <person name="Chen A."/>
            <person name="Kyrpides N."/>
            <person name="Mavromatis K."/>
            <person name="Markowitz V."/>
            <person name="Szeto E."/>
            <person name="Ivanova N."/>
            <person name="Pagani I."/>
            <person name="Pati A."/>
            <person name="Goodwin L."/>
            <person name="Nordberg H.P."/>
            <person name="Cantor M.N."/>
            <person name="Hua S.X."/>
            <person name="Woyke T."/>
            <person name="Kerfeld C.A."/>
        </authorList>
    </citation>
    <scope>NUCLEOTIDE SEQUENCE [LARGE SCALE GENOMIC DNA]</scope>
    <source>
        <strain evidence="1 2">PCC 7113</strain>
    </source>
</reference>
<dbReference type="KEGG" id="mic:Mic7113_0483"/>
<evidence type="ECO:0000313" key="2">
    <source>
        <dbReference type="Proteomes" id="UP000010471"/>
    </source>
</evidence>
<dbReference type="STRING" id="1173027.Mic7113_0483"/>
<dbReference type="HOGENOM" id="CLU_3382719_0_0_3"/>
<dbReference type="Proteomes" id="UP000010471">
    <property type="component" value="Chromosome"/>
</dbReference>
<organism evidence="1 2">
    <name type="scientific">Allocoleopsis franciscana PCC 7113</name>
    <dbReference type="NCBI Taxonomy" id="1173027"/>
    <lineage>
        <taxon>Bacteria</taxon>
        <taxon>Bacillati</taxon>
        <taxon>Cyanobacteriota</taxon>
        <taxon>Cyanophyceae</taxon>
        <taxon>Coleofasciculales</taxon>
        <taxon>Coleofasciculaceae</taxon>
        <taxon>Allocoleopsis</taxon>
        <taxon>Allocoleopsis franciscana</taxon>
    </lineage>
</organism>
<keyword evidence="2" id="KW-1185">Reference proteome</keyword>